<sequence length="554" mass="60362">MAPPSPSSHSSSPSWVILSTLPRVAVLDNDVDVSLDPLEAPPRVSLLTLSPRVFPSHDPRTRLKLPYIHAADPSGLLLAISPRPDPPSPSPEPSESSDYEEGGSHRHCRRRRLPRLRLQLGVWAHPLGVIAAPTDNPGFMLAEFQHFLGCDLLVCYSSETGEWVEKFIDNPPLPDRNWDWEFVEVVSHDAKLWWVDAAVGLVACDPFADALETVFVPLPEKEDDEESSGYYSFERKSAPRRCVQVSNGKFGCVDMIRARQDQGGAPAVTMRTLADPDTAEWTLEYEVSFHEIWAGDIYKASGLPEEAPELAFIHPENPDVLYFFVKECLFGVDMRTRKVVEYQAHELAKGNVSPSSIMPFVLPPALTAGPEGNTRRLCCNGGSSIDNTKIPSSSTSLPLLSPLHSHEHQSPAPRVAPPPAASPERHATPVSLPCAPLRLPSVSPPAASPKRRPRPSALRATPSPAAGPVRCAAFGRLPYALLRHAGRRSASPARCPRPPALHATLPPSPGPVRCAASPARRSASLADSPRPPLRLPTAPRSPRALQVYRRARSV</sequence>
<evidence type="ECO:0000256" key="1">
    <source>
        <dbReference type="SAM" id="MobiDB-lite"/>
    </source>
</evidence>
<evidence type="ECO:0000259" key="2">
    <source>
        <dbReference type="Pfam" id="PF07762"/>
    </source>
</evidence>
<reference evidence="3" key="1">
    <citation type="journal article" date="2018" name="DNA Res.">
        <title>Multiple hybrid de novo genome assembly of finger millet, an orphan allotetraploid crop.</title>
        <authorList>
            <person name="Hatakeyama M."/>
            <person name="Aluri S."/>
            <person name="Balachadran M.T."/>
            <person name="Sivarajan S.R."/>
            <person name="Patrignani A."/>
            <person name="Gruter S."/>
            <person name="Poveda L."/>
            <person name="Shimizu-Inatsugi R."/>
            <person name="Baeten J."/>
            <person name="Francoijs K.J."/>
            <person name="Nataraja K.N."/>
            <person name="Reddy Y.A.N."/>
            <person name="Phadnis S."/>
            <person name="Ravikumar R.L."/>
            <person name="Schlapbach R."/>
            <person name="Sreeman S.M."/>
            <person name="Shimizu K.K."/>
        </authorList>
    </citation>
    <scope>NUCLEOTIDE SEQUENCE</scope>
</reference>
<reference evidence="3" key="2">
    <citation type="submission" date="2021-12" db="EMBL/GenBank/DDBJ databases">
        <title>Resequencing data analysis of finger millet.</title>
        <authorList>
            <person name="Hatakeyama M."/>
            <person name="Aluri S."/>
            <person name="Balachadran M.T."/>
            <person name="Sivarajan S.R."/>
            <person name="Poveda L."/>
            <person name="Shimizu-Inatsugi R."/>
            <person name="Schlapbach R."/>
            <person name="Sreeman S.M."/>
            <person name="Shimizu K.K."/>
        </authorList>
    </citation>
    <scope>NUCLEOTIDE SEQUENCE</scope>
</reference>
<name>A0AAV5DCE5_ELECO</name>
<organism evidence="3 4">
    <name type="scientific">Eleusine coracana subsp. coracana</name>
    <dbReference type="NCBI Taxonomy" id="191504"/>
    <lineage>
        <taxon>Eukaryota</taxon>
        <taxon>Viridiplantae</taxon>
        <taxon>Streptophyta</taxon>
        <taxon>Embryophyta</taxon>
        <taxon>Tracheophyta</taxon>
        <taxon>Spermatophyta</taxon>
        <taxon>Magnoliopsida</taxon>
        <taxon>Liliopsida</taxon>
        <taxon>Poales</taxon>
        <taxon>Poaceae</taxon>
        <taxon>PACMAD clade</taxon>
        <taxon>Chloridoideae</taxon>
        <taxon>Cynodonteae</taxon>
        <taxon>Eleusininae</taxon>
        <taxon>Eleusine</taxon>
    </lineage>
</organism>
<dbReference type="AlphaFoldDB" id="A0AAV5DCE5"/>
<dbReference type="EMBL" id="BQKI01000015">
    <property type="protein sequence ID" value="GJN08075.1"/>
    <property type="molecule type" value="Genomic_DNA"/>
</dbReference>
<dbReference type="Proteomes" id="UP001054889">
    <property type="component" value="Unassembled WGS sequence"/>
</dbReference>
<comment type="caution">
    <text evidence="3">The sequence shown here is derived from an EMBL/GenBank/DDBJ whole genome shotgun (WGS) entry which is preliminary data.</text>
</comment>
<feature type="compositionally biased region" description="Low complexity" evidence="1">
    <location>
        <begin position="513"/>
        <end position="528"/>
    </location>
</feature>
<feature type="compositionally biased region" description="Low complexity" evidence="1">
    <location>
        <begin position="391"/>
        <end position="403"/>
    </location>
</feature>
<dbReference type="PANTHER" id="PTHR33086:SF44">
    <property type="entry name" value="OS03G0683600 PROTEIN"/>
    <property type="match status" value="1"/>
</dbReference>
<accession>A0AAV5DCE5</accession>
<feature type="compositionally biased region" description="Low complexity" evidence="1">
    <location>
        <begin position="535"/>
        <end position="545"/>
    </location>
</feature>
<dbReference type="PANTHER" id="PTHR33086">
    <property type="entry name" value="OS05G0468200 PROTEIN-RELATED"/>
    <property type="match status" value="1"/>
</dbReference>
<dbReference type="Pfam" id="PF07762">
    <property type="entry name" value="DUF1618"/>
    <property type="match status" value="1"/>
</dbReference>
<feature type="domain" description="DUF1618" evidence="2">
    <location>
        <begin position="194"/>
        <end position="322"/>
    </location>
</feature>
<evidence type="ECO:0000313" key="4">
    <source>
        <dbReference type="Proteomes" id="UP001054889"/>
    </source>
</evidence>
<feature type="compositionally biased region" description="Pro residues" evidence="1">
    <location>
        <begin position="83"/>
        <end position="92"/>
    </location>
</feature>
<dbReference type="InterPro" id="IPR011676">
    <property type="entry name" value="DUF1618"/>
</dbReference>
<feature type="region of interest" description="Disordered" evidence="1">
    <location>
        <begin position="373"/>
        <end position="467"/>
    </location>
</feature>
<proteinExistence type="predicted"/>
<keyword evidence="4" id="KW-1185">Reference proteome</keyword>
<protein>
    <recommendedName>
        <fullName evidence="2">DUF1618 domain-containing protein</fullName>
    </recommendedName>
</protein>
<gene>
    <name evidence="3" type="primary">ga25963</name>
    <name evidence="3" type="ORF">PR202_ga25963</name>
</gene>
<evidence type="ECO:0000313" key="3">
    <source>
        <dbReference type="EMBL" id="GJN08075.1"/>
    </source>
</evidence>
<feature type="compositionally biased region" description="Polar residues" evidence="1">
    <location>
        <begin position="381"/>
        <end position="390"/>
    </location>
</feature>
<feature type="region of interest" description="Disordered" evidence="1">
    <location>
        <begin position="78"/>
        <end position="108"/>
    </location>
</feature>
<feature type="region of interest" description="Disordered" evidence="1">
    <location>
        <begin position="488"/>
        <end position="554"/>
    </location>
</feature>